<dbReference type="RefSeq" id="WP_084400164.1">
    <property type="nucleotide sequence ID" value="NZ_BDCO01000002.1"/>
</dbReference>
<evidence type="ECO:0000313" key="5">
    <source>
        <dbReference type="EMBL" id="GAT32227.1"/>
    </source>
</evidence>
<dbReference type="Proteomes" id="UP000076023">
    <property type="component" value="Unassembled WGS sequence"/>
</dbReference>
<dbReference type="GO" id="GO:0022857">
    <property type="term" value="F:transmembrane transporter activity"/>
    <property type="evidence" value="ECO:0007669"/>
    <property type="project" value="InterPro"/>
</dbReference>
<proteinExistence type="predicted"/>
<feature type="transmembrane region" description="Helical" evidence="4">
    <location>
        <begin position="339"/>
        <end position="359"/>
    </location>
</feature>
<dbReference type="OrthoDB" id="8877752at2"/>
<dbReference type="PANTHER" id="PTHR23528:SF1">
    <property type="entry name" value="MAJOR FACILITATOR SUPERFAMILY (MFS) PROFILE DOMAIN-CONTAINING PROTEIN"/>
    <property type="match status" value="1"/>
</dbReference>
<keyword evidence="6" id="KW-1185">Reference proteome</keyword>
<accession>A0A146G5I1</accession>
<evidence type="ECO:0000256" key="4">
    <source>
        <dbReference type="SAM" id="Phobius"/>
    </source>
</evidence>
<feature type="transmembrane region" description="Helical" evidence="4">
    <location>
        <begin position="108"/>
        <end position="132"/>
    </location>
</feature>
<evidence type="ECO:0000256" key="3">
    <source>
        <dbReference type="ARBA" id="ARBA00023136"/>
    </source>
</evidence>
<feature type="transmembrane region" description="Helical" evidence="4">
    <location>
        <begin position="273"/>
        <end position="294"/>
    </location>
</feature>
<keyword evidence="3 4" id="KW-0472">Membrane</keyword>
<protein>
    <submittedName>
        <fullName evidence="5">Major facilitator superfamily protein</fullName>
    </submittedName>
</protein>
<dbReference type="InParanoid" id="A0A146G5I1"/>
<feature type="transmembrane region" description="Helical" evidence="4">
    <location>
        <begin position="152"/>
        <end position="177"/>
    </location>
</feature>
<organism evidence="5 6">
    <name type="scientific">Terrimicrobium sacchariphilum</name>
    <dbReference type="NCBI Taxonomy" id="690879"/>
    <lineage>
        <taxon>Bacteria</taxon>
        <taxon>Pseudomonadati</taxon>
        <taxon>Verrucomicrobiota</taxon>
        <taxon>Terrimicrobiia</taxon>
        <taxon>Terrimicrobiales</taxon>
        <taxon>Terrimicrobiaceae</taxon>
        <taxon>Terrimicrobium</taxon>
    </lineage>
</organism>
<dbReference type="PANTHER" id="PTHR23528">
    <property type="match status" value="1"/>
</dbReference>
<feature type="transmembrane region" description="Helical" evidence="4">
    <location>
        <begin position="365"/>
        <end position="386"/>
    </location>
</feature>
<keyword evidence="2 4" id="KW-1133">Transmembrane helix</keyword>
<reference evidence="6" key="1">
    <citation type="journal article" date="2017" name="Genome Announc.">
        <title>Draft Genome Sequence of Terrimicrobium sacchariphilum NM-5T, a Facultative Anaerobic Soil Bacterium of the Class Spartobacteria.</title>
        <authorList>
            <person name="Qiu Y.L."/>
            <person name="Tourlousse D.M."/>
            <person name="Matsuura N."/>
            <person name="Ohashi A."/>
            <person name="Sekiguchi Y."/>
        </authorList>
    </citation>
    <scope>NUCLEOTIDE SEQUENCE [LARGE SCALE GENOMIC DNA]</scope>
    <source>
        <strain evidence="6">NM-5</strain>
    </source>
</reference>
<dbReference type="Gene3D" id="1.20.1250.20">
    <property type="entry name" value="MFS general substrate transporter like domains"/>
    <property type="match status" value="1"/>
</dbReference>
<feature type="transmembrane region" description="Helical" evidence="4">
    <location>
        <begin position="215"/>
        <end position="236"/>
    </location>
</feature>
<name>A0A146G5I1_TERSA</name>
<dbReference type="EMBL" id="BDCO01000002">
    <property type="protein sequence ID" value="GAT32227.1"/>
    <property type="molecule type" value="Genomic_DNA"/>
</dbReference>
<evidence type="ECO:0000256" key="1">
    <source>
        <dbReference type="ARBA" id="ARBA00022692"/>
    </source>
</evidence>
<feature type="transmembrane region" description="Helical" evidence="4">
    <location>
        <begin position="29"/>
        <end position="53"/>
    </location>
</feature>
<keyword evidence="1 4" id="KW-0812">Transmembrane</keyword>
<evidence type="ECO:0000313" key="6">
    <source>
        <dbReference type="Proteomes" id="UP000076023"/>
    </source>
</evidence>
<dbReference type="InterPro" id="IPR036259">
    <property type="entry name" value="MFS_trans_sf"/>
</dbReference>
<gene>
    <name evidence="5" type="ORF">TSACC_2625</name>
</gene>
<evidence type="ECO:0000256" key="2">
    <source>
        <dbReference type="ARBA" id="ARBA00022989"/>
    </source>
</evidence>
<feature type="transmembrane region" description="Helical" evidence="4">
    <location>
        <begin position="398"/>
        <end position="420"/>
    </location>
</feature>
<dbReference type="Pfam" id="PF07690">
    <property type="entry name" value="MFS_1"/>
    <property type="match status" value="1"/>
</dbReference>
<feature type="transmembrane region" description="Helical" evidence="4">
    <location>
        <begin position="432"/>
        <end position="450"/>
    </location>
</feature>
<feature type="transmembrane region" description="Helical" evidence="4">
    <location>
        <begin position="73"/>
        <end position="96"/>
    </location>
</feature>
<feature type="transmembrane region" description="Helical" evidence="4">
    <location>
        <begin position="189"/>
        <end position="209"/>
    </location>
</feature>
<dbReference type="STRING" id="690879.TSACC_2625"/>
<dbReference type="AlphaFoldDB" id="A0A146G5I1"/>
<dbReference type="SUPFAM" id="SSF103473">
    <property type="entry name" value="MFS general substrate transporter"/>
    <property type="match status" value="1"/>
</dbReference>
<comment type="caution">
    <text evidence="5">The sequence shown here is derived from an EMBL/GenBank/DDBJ whole genome shotgun (WGS) entry which is preliminary data.</text>
</comment>
<sequence>MAGEPKTMLPPDEAAAPDKGAKLWRVGTLVYTTGGLVVLFIWLLGGDFAWAIKDRSASQMVLLMLKKFEASDFLAGLLVGSLPPAIAIILGPIISYKSDRHRGRWGRRIPFLLIPTPIAVISMAGLAFSPMIGTHLHEILGARSPGANTLVLLSFAVFWMLFDFASITANSIFGALINDVVPVAVLGRFFGAFRALSLIAAIIFNYWLLGKVEAYHVWIFLGIGILFGIGFTLMCVNVKEGEYPPVPEVPEGGATGFLAASLEFLRDCFGKPYYLLAFVTIAVPAIAFLPANLFNIFFAKSLNIPMDDLGKWSAVMYFVSFVMSYPLGVLADRIHPLKLALATLVIYGLVSLWGGFFITNQTTFFVAYLACGILGGVWGTTTASLAQRLFPRDKFAQFLSAAGIVTCVSQILIGPALGVFLDLSGHVYRHTYLVGFGLTVLCLLCALRLFSMFQALGGPANYQPPR</sequence>
<dbReference type="InterPro" id="IPR011701">
    <property type="entry name" value="MFS"/>
</dbReference>
<feature type="transmembrane region" description="Helical" evidence="4">
    <location>
        <begin position="314"/>
        <end position="332"/>
    </location>
</feature>